<evidence type="ECO:0000259" key="1">
    <source>
        <dbReference type="SMART" id="SM01126"/>
    </source>
</evidence>
<dbReference type="EMBL" id="CP142728">
    <property type="protein sequence ID" value="WUR02938.1"/>
    <property type="molecule type" value="Genomic_DNA"/>
</dbReference>
<dbReference type="InterPro" id="IPR024445">
    <property type="entry name" value="Tnp_ISXO2-like"/>
</dbReference>
<sequence>MDNIDLENSGTLLKKSTKIKLVNIQRLFYNVDTCLEALIDLEVLKEQKSCSKCGCNMRLGPVKEEIVTRVAYRCSNYKCSARLVVNKGCKVPLHTFCDLVFGILCRYSYFQLMARLGVSTATISAVKSSLRKIYKDLLKNRIIIGGPGQVVQVDESVICRRGKIRSPTSSDDFIRDTVWILGIIDAQNPSNFYITRVENRTIECLTAALEGRICVGSVLHSDGHPSYPGVAENLCLSHQVVNHSIGFLSPDGIHTNNIENVWSQLKSEMTKEHGVKRSEIDTWLDEFMYRKFMLREDDMGDFYKGFVDLLSKLLN</sequence>
<dbReference type="InterPro" id="IPR053164">
    <property type="entry name" value="IS1016-like_transposase"/>
</dbReference>
<gene>
    <name evidence="2" type="ORF">VNE69_03157</name>
</gene>
<name>A0AAX4JAP8_9MICR</name>
<organism evidence="2 3">
    <name type="scientific">Vairimorpha necatrix</name>
    <dbReference type="NCBI Taxonomy" id="6039"/>
    <lineage>
        <taxon>Eukaryota</taxon>
        <taxon>Fungi</taxon>
        <taxon>Fungi incertae sedis</taxon>
        <taxon>Microsporidia</taxon>
        <taxon>Nosematidae</taxon>
        <taxon>Vairimorpha</taxon>
    </lineage>
</organism>
<dbReference type="SMART" id="SM01126">
    <property type="entry name" value="DDE_Tnp_IS1595"/>
    <property type="match status" value="1"/>
</dbReference>
<dbReference type="NCBIfam" id="NF033547">
    <property type="entry name" value="transpos_IS1595"/>
    <property type="match status" value="1"/>
</dbReference>
<feature type="domain" description="ISXO2-like transposase" evidence="1">
    <location>
        <begin position="143"/>
        <end position="292"/>
    </location>
</feature>
<dbReference type="RefSeq" id="XP_065329083.1">
    <property type="nucleotide sequence ID" value="XM_065473011.1"/>
</dbReference>
<dbReference type="AlphaFoldDB" id="A0AAX4JAP8"/>
<reference evidence="2" key="1">
    <citation type="journal article" date="2024" name="BMC Genomics">
        <title>Functional annotation of a divergent genome using sequence and structure-based similarity.</title>
        <authorList>
            <person name="Svedberg D."/>
            <person name="Winiger R.R."/>
            <person name="Berg A."/>
            <person name="Sharma H."/>
            <person name="Tellgren-Roth C."/>
            <person name="Debrunner-Vossbrinck B.A."/>
            <person name="Vossbrinck C.R."/>
            <person name="Barandun J."/>
        </authorList>
    </citation>
    <scope>NUCLEOTIDE SEQUENCE</scope>
    <source>
        <strain evidence="2">Illinois isolate</strain>
    </source>
</reference>
<dbReference type="Proteomes" id="UP001334084">
    <property type="component" value="Chromosome 3"/>
</dbReference>
<dbReference type="PANTHER" id="PTHR47163">
    <property type="entry name" value="DDE_TNP_IS1595 DOMAIN-CONTAINING PROTEIN"/>
    <property type="match status" value="1"/>
</dbReference>
<proteinExistence type="predicted"/>
<evidence type="ECO:0000313" key="3">
    <source>
        <dbReference type="Proteomes" id="UP001334084"/>
    </source>
</evidence>
<dbReference type="PANTHER" id="PTHR47163:SF2">
    <property type="entry name" value="SI:DKEY-17M8.2"/>
    <property type="match status" value="1"/>
</dbReference>
<keyword evidence="3" id="KW-1185">Reference proteome</keyword>
<dbReference type="KEGG" id="vnx:VNE69_03157"/>
<dbReference type="GeneID" id="90540753"/>
<evidence type="ECO:0000313" key="2">
    <source>
        <dbReference type="EMBL" id="WUR02938.1"/>
    </source>
</evidence>
<accession>A0AAX4JAP8</accession>
<protein>
    <submittedName>
        <fullName evidence="2">DDE-TNP-IS1595 domain-containing protein</fullName>
    </submittedName>
</protein>
<dbReference type="Pfam" id="PF12762">
    <property type="entry name" value="DDE_Tnp_IS1595"/>
    <property type="match status" value="1"/>
</dbReference>